<dbReference type="Pfam" id="PF01048">
    <property type="entry name" value="PNP_UDP_1"/>
    <property type="match status" value="1"/>
</dbReference>
<keyword evidence="3" id="KW-0326">Glycosidase</keyword>
<dbReference type="KEGG" id="cdn:BN940_02661"/>
<gene>
    <name evidence="3" type="ORF">BN940_02661</name>
</gene>
<dbReference type="RefSeq" id="WP_242404255.1">
    <property type="nucleotide sequence ID" value="NZ_HG916765.1"/>
</dbReference>
<protein>
    <submittedName>
        <fullName evidence="3">5'-methylthioadenosine nucleosidase / S-adenosylhomocysteine nucleosidase</fullName>
        <ecNumber evidence="3">3.2.2.16</ecNumber>
        <ecNumber evidence="3">3.2.2.9</ecNumber>
    </submittedName>
</protein>
<feature type="region of interest" description="Disordered" evidence="1">
    <location>
        <begin position="1"/>
        <end position="22"/>
    </location>
</feature>
<proteinExistence type="predicted"/>
<dbReference type="InterPro" id="IPR035994">
    <property type="entry name" value="Nucleoside_phosphorylase_sf"/>
</dbReference>
<dbReference type="HOGENOM" id="CLU_031248_0_0_4"/>
<dbReference type="EC" id="3.2.2.9" evidence="3"/>
<feature type="domain" description="Nucleoside phosphorylase" evidence="2">
    <location>
        <begin position="78"/>
        <end position="364"/>
    </location>
</feature>
<evidence type="ECO:0000256" key="1">
    <source>
        <dbReference type="SAM" id="MobiDB-lite"/>
    </source>
</evidence>
<dbReference type="PANTHER" id="PTHR21234:SF42">
    <property type="entry name" value="PHOSPHORYLASE SUPERFAMILY PROTEIN"/>
    <property type="match status" value="1"/>
</dbReference>
<evidence type="ECO:0000259" key="2">
    <source>
        <dbReference type="Pfam" id="PF01048"/>
    </source>
</evidence>
<dbReference type="GO" id="GO:0009116">
    <property type="term" value="P:nucleoside metabolic process"/>
    <property type="evidence" value="ECO:0007669"/>
    <property type="project" value="InterPro"/>
</dbReference>
<keyword evidence="4" id="KW-1185">Reference proteome</keyword>
<keyword evidence="3" id="KW-0378">Hydrolase</keyword>
<dbReference type="AlphaFoldDB" id="W8WTI8"/>
<dbReference type="PANTHER" id="PTHR21234">
    <property type="entry name" value="PURINE NUCLEOSIDE PHOSPHORYLASE"/>
    <property type="match status" value="1"/>
</dbReference>
<dbReference type="EC" id="3.2.2.16" evidence="3"/>
<dbReference type="GO" id="GO:0008930">
    <property type="term" value="F:methylthioadenosine nucleosidase activity"/>
    <property type="evidence" value="ECO:0007669"/>
    <property type="project" value="UniProtKB-EC"/>
</dbReference>
<evidence type="ECO:0000313" key="4">
    <source>
        <dbReference type="Proteomes" id="UP000019805"/>
    </source>
</evidence>
<name>W8WTI8_CASD6</name>
<dbReference type="PATRIC" id="fig|1437824.5.peg.528"/>
<dbReference type="eggNOG" id="COG0775">
    <property type="taxonomic scope" value="Bacteria"/>
</dbReference>
<dbReference type="SUPFAM" id="SSF53167">
    <property type="entry name" value="Purine and uridine phosphorylases"/>
    <property type="match status" value="1"/>
</dbReference>
<dbReference type="STRING" id="1437824.BN940_02661"/>
<dbReference type="EMBL" id="HG916765">
    <property type="protein sequence ID" value="CDM23008.1"/>
    <property type="molecule type" value="Genomic_DNA"/>
</dbReference>
<dbReference type="InterPro" id="IPR000845">
    <property type="entry name" value="Nucleoside_phosphorylase_d"/>
</dbReference>
<reference evidence="3 4" key="1">
    <citation type="journal article" date="2014" name="BMC Microbiol.">
        <title>The oxygen-independent metabolism of cyclic monoterpenes in Castellaniella defragrans 65Phen.</title>
        <authorList>
            <person name="Petasch J."/>
            <person name="Disch E.M."/>
            <person name="Markert S."/>
            <person name="Becher D."/>
            <person name="Schweder T."/>
            <person name="Huttel B."/>
            <person name="Reinhardt R."/>
            <person name="Harder J."/>
        </authorList>
    </citation>
    <scope>NUCLEOTIDE SEQUENCE [LARGE SCALE GENOMIC DNA]</scope>
    <source>
        <strain evidence="3">65Phen</strain>
    </source>
</reference>
<dbReference type="GO" id="GO:0008782">
    <property type="term" value="F:adenosylhomocysteine nucleosidase activity"/>
    <property type="evidence" value="ECO:0007669"/>
    <property type="project" value="UniProtKB-EC"/>
</dbReference>
<dbReference type="Gene3D" id="3.40.50.1580">
    <property type="entry name" value="Nucleoside phosphorylase domain"/>
    <property type="match status" value="1"/>
</dbReference>
<dbReference type="Proteomes" id="UP000019805">
    <property type="component" value="Chromosome"/>
</dbReference>
<sequence length="368" mass="38884">MMCHSAPCPAPESGRRPRPVSRLRPAPRAAACRAAALLLWACAWLGAAAPAATAAAPAGSGPAAAVQAAGRLDEAPRMAILSAFAPELELLRARLQDPRVHAVQGVEFITGRLEGKPVVLSLSGISMVNAAMNTQLLFDRFHVTHLIFSGIAGGVNPDLRIGDVSVPERWGQYLEVVMMRETAPGQYRAPASKGTFQFAPYGMMQPRAVRVRPGGDADGVAGGVADARSAGGGTGIQEKFWFEADPGMLAVARGIQSVPLRACDREDRCLDERPRLVVGGNGVSGQAFVDNADFRRYAFRTFQANVLDMESAACAQVAWRAGVPFIAFRSLSDLAGGGPGENEMDAFLHIAADNAAQVLLAFLRAWPG</sequence>
<organism evidence="3 4">
    <name type="scientific">Castellaniella defragrans (strain DSM 12143 / CCUG 39792 / 65Phen)</name>
    <name type="common">Alcaligenes defragrans</name>
    <dbReference type="NCBI Taxonomy" id="1437824"/>
    <lineage>
        <taxon>Bacteria</taxon>
        <taxon>Pseudomonadati</taxon>
        <taxon>Pseudomonadota</taxon>
        <taxon>Betaproteobacteria</taxon>
        <taxon>Burkholderiales</taxon>
        <taxon>Alcaligenaceae</taxon>
        <taxon>Castellaniella</taxon>
    </lineage>
</organism>
<dbReference type="CDD" id="cd09008">
    <property type="entry name" value="MTAN"/>
    <property type="match status" value="1"/>
</dbReference>
<accession>W8WTI8</accession>
<evidence type="ECO:0000313" key="3">
    <source>
        <dbReference type="EMBL" id="CDM23008.1"/>
    </source>
</evidence>